<dbReference type="InterPro" id="IPR036388">
    <property type="entry name" value="WH-like_DNA-bd_sf"/>
</dbReference>
<keyword evidence="2" id="KW-0238">DNA-binding</keyword>
<dbReference type="PANTHER" id="PTHR38600:SF1">
    <property type="entry name" value="TRANSCRIPTIONAL REGULATORY PROTEIN"/>
    <property type="match status" value="1"/>
</dbReference>
<evidence type="ECO:0000259" key="1">
    <source>
        <dbReference type="PROSITE" id="PS50987"/>
    </source>
</evidence>
<comment type="caution">
    <text evidence="2">The sequence shown here is derived from an EMBL/GenBank/DDBJ whole genome shotgun (WGS) entry which is preliminary data.</text>
</comment>
<dbReference type="InterPro" id="IPR001845">
    <property type="entry name" value="HTH_ArsR_DNA-bd_dom"/>
</dbReference>
<dbReference type="InterPro" id="IPR036390">
    <property type="entry name" value="WH_DNA-bd_sf"/>
</dbReference>
<dbReference type="NCBIfam" id="NF033788">
    <property type="entry name" value="HTH_metalloreg"/>
    <property type="match status" value="1"/>
</dbReference>
<dbReference type="InterPro" id="IPR011991">
    <property type="entry name" value="ArsR-like_HTH"/>
</dbReference>
<feature type="domain" description="HTH arsR-type" evidence="1">
    <location>
        <begin position="1"/>
        <end position="92"/>
    </location>
</feature>
<dbReference type="RefSeq" id="WP_312896620.1">
    <property type="nucleotide sequence ID" value="NZ_JACHIN010000010.1"/>
</dbReference>
<dbReference type="Proteomes" id="UP000568380">
    <property type="component" value="Unassembled WGS sequence"/>
</dbReference>
<gene>
    <name evidence="2" type="ORF">HNR40_006761</name>
</gene>
<dbReference type="Pfam" id="PF01022">
    <property type="entry name" value="HTH_5"/>
    <property type="match status" value="1"/>
</dbReference>
<dbReference type="PANTHER" id="PTHR38600">
    <property type="entry name" value="TRANSCRIPTIONAL REGULATORY PROTEIN"/>
    <property type="match status" value="1"/>
</dbReference>
<reference evidence="2 3" key="1">
    <citation type="submission" date="2020-08" db="EMBL/GenBank/DDBJ databases">
        <title>Genomic Encyclopedia of Type Strains, Phase IV (KMG-IV): sequencing the most valuable type-strain genomes for metagenomic binning, comparative biology and taxonomic classification.</title>
        <authorList>
            <person name="Goeker M."/>
        </authorList>
    </citation>
    <scope>NUCLEOTIDE SEQUENCE [LARGE SCALE GENOMIC DNA]</scope>
    <source>
        <strain evidence="2 3">DSM 45385</strain>
    </source>
</reference>
<organism evidence="2 3">
    <name type="scientific">Nonomuraea endophytica</name>
    <dbReference type="NCBI Taxonomy" id="714136"/>
    <lineage>
        <taxon>Bacteria</taxon>
        <taxon>Bacillati</taxon>
        <taxon>Actinomycetota</taxon>
        <taxon>Actinomycetes</taxon>
        <taxon>Streptosporangiales</taxon>
        <taxon>Streptosporangiaceae</taxon>
        <taxon>Nonomuraea</taxon>
    </lineage>
</organism>
<dbReference type="SMART" id="SM00418">
    <property type="entry name" value="HTH_ARSR"/>
    <property type="match status" value="1"/>
</dbReference>
<dbReference type="SUPFAM" id="SSF46785">
    <property type="entry name" value="Winged helix' DNA-binding domain"/>
    <property type="match status" value="1"/>
</dbReference>
<proteinExistence type="predicted"/>
<protein>
    <submittedName>
        <fullName evidence="2">DNA-binding transcriptional ArsR family regulator</fullName>
    </submittedName>
</protein>
<keyword evidence="3" id="KW-1185">Reference proteome</keyword>
<dbReference type="GO" id="GO:0003700">
    <property type="term" value="F:DNA-binding transcription factor activity"/>
    <property type="evidence" value="ECO:0007669"/>
    <property type="project" value="InterPro"/>
</dbReference>
<dbReference type="PRINTS" id="PR00778">
    <property type="entry name" value="HTHARSR"/>
</dbReference>
<name>A0A7W8EJ82_9ACTN</name>
<dbReference type="Gene3D" id="1.10.10.10">
    <property type="entry name" value="Winged helix-like DNA-binding domain superfamily/Winged helix DNA-binding domain"/>
    <property type="match status" value="1"/>
</dbReference>
<evidence type="ECO:0000313" key="2">
    <source>
        <dbReference type="EMBL" id="MBB5081266.1"/>
    </source>
</evidence>
<sequence length="107" mass="11978">MNDLDATLSALADPTRRKVVDLLREGPRPAGELAEAVQMSAPALSRHLRVLRVGGLVQAETGDDDARLRLYSLRPEPFTALQAWLDQVQAFWAEQLGSFKDHVERER</sequence>
<dbReference type="CDD" id="cd00090">
    <property type="entry name" value="HTH_ARSR"/>
    <property type="match status" value="1"/>
</dbReference>
<dbReference type="AlphaFoldDB" id="A0A7W8EJ82"/>
<dbReference type="GO" id="GO:0003677">
    <property type="term" value="F:DNA binding"/>
    <property type="evidence" value="ECO:0007669"/>
    <property type="project" value="UniProtKB-KW"/>
</dbReference>
<dbReference type="EMBL" id="JACHIN010000010">
    <property type="protein sequence ID" value="MBB5081266.1"/>
    <property type="molecule type" value="Genomic_DNA"/>
</dbReference>
<accession>A0A7W8EJ82</accession>
<dbReference type="PROSITE" id="PS50987">
    <property type="entry name" value="HTH_ARSR_2"/>
    <property type="match status" value="1"/>
</dbReference>
<evidence type="ECO:0000313" key="3">
    <source>
        <dbReference type="Proteomes" id="UP000568380"/>
    </source>
</evidence>